<evidence type="ECO:0008006" key="2">
    <source>
        <dbReference type="Google" id="ProtNLM"/>
    </source>
</evidence>
<feature type="non-terminal residue" evidence="1">
    <location>
        <position position="1"/>
    </location>
</feature>
<comment type="caution">
    <text evidence="1">The sequence shown here is derived from an EMBL/GenBank/DDBJ whole genome shotgun (WGS) entry which is preliminary data.</text>
</comment>
<gene>
    <name evidence="1" type="ORF">S06H3_54011</name>
</gene>
<dbReference type="EMBL" id="BARV01034498">
    <property type="protein sequence ID" value="GAI58864.1"/>
    <property type="molecule type" value="Genomic_DNA"/>
</dbReference>
<protein>
    <recommendedName>
        <fullName evidence="2">Short-chain dehydrogenase/reductase SDR</fullName>
    </recommendedName>
</protein>
<name>X1RTM2_9ZZZZ</name>
<proteinExistence type="predicted"/>
<sequence length="44" mass="4715">PLGRVGETREIGLLVVYLASDASNWVTGQTFYIDGGQLSRGNGF</sequence>
<evidence type="ECO:0000313" key="1">
    <source>
        <dbReference type="EMBL" id="GAI58864.1"/>
    </source>
</evidence>
<dbReference type="Gene3D" id="3.40.50.720">
    <property type="entry name" value="NAD(P)-binding Rossmann-like Domain"/>
    <property type="match status" value="1"/>
</dbReference>
<organism evidence="1">
    <name type="scientific">marine sediment metagenome</name>
    <dbReference type="NCBI Taxonomy" id="412755"/>
    <lineage>
        <taxon>unclassified sequences</taxon>
        <taxon>metagenomes</taxon>
        <taxon>ecological metagenomes</taxon>
    </lineage>
</organism>
<accession>X1RTM2</accession>
<dbReference type="AlphaFoldDB" id="X1RTM2"/>
<reference evidence="1" key="1">
    <citation type="journal article" date="2014" name="Front. Microbiol.">
        <title>High frequency of phylogenetically diverse reductive dehalogenase-homologous genes in deep subseafloor sedimentary metagenomes.</title>
        <authorList>
            <person name="Kawai M."/>
            <person name="Futagami T."/>
            <person name="Toyoda A."/>
            <person name="Takaki Y."/>
            <person name="Nishi S."/>
            <person name="Hori S."/>
            <person name="Arai W."/>
            <person name="Tsubouchi T."/>
            <person name="Morono Y."/>
            <person name="Uchiyama I."/>
            <person name="Ito T."/>
            <person name="Fujiyama A."/>
            <person name="Inagaki F."/>
            <person name="Takami H."/>
        </authorList>
    </citation>
    <scope>NUCLEOTIDE SEQUENCE</scope>
    <source>
        <strain evidence="1">Expedition CK06-06</strain>
    </source>
</reference>
<dbReference type="InterPro" id="IPR002347">
    <property type="entry name" value="SDR_fam"/>
</dbReference>
<dbReference type="SUPFAM" id="SSF51735">
    <property type="entry name" value="NAD(P)-binding Rossmann-fold domains"/>
    <property type="match status" value="1"/>
</dbReference>
<dbReference type="Pfam" id="PF13561">
    <property type="entry name" value="adh_short_C2"/>
    <property type="match status" value="1"/>
</dbReference>
<dbReference type="InterPro" id="IPR036291">
    <property type="entry name" value="NAD(P)-bd_dom_sf"/>
</dbReference>